<gene>
    <name evidence="4" type="ORF">CHS0354_020323</name>
</gene>
<reference evidence="4" key="1">
    <citation type="journal article" date="2021" name="Genome Biol. Evol.">
        <title>A High-Quality Reference Genome for a Parasitic Bivalve with Doubly Uniparental Inheritance (Bivalvia: Unionida).</title>
        <authorList>
            <person name="Smith C.H."/>
        </authorList>
    </citation>
    <scope>NUCLEOTIDE SEQUENCE</scope>
    <source>
        <strain evidence="4">CHS0354</strain>
    </source>
</reference>
<protein>
    <recommendedName>
        <fullName evidence="3">BTB domain-containing protein</fullName>
    </recommendedName>
</protein>
<dbReference type="SMART" id="SM00225">
    <property type="entry name" value="BTB"/>
    <property type="match status" value="1"/>
</dbReference>
<dbReference type="Gene3D" id="3.30.710.10">
    <property type="entry name" value="Potassium Channel Kv1.1, Chain A"/>
    <property type="match status" value="1"/>
</dbReference>
<dbReference type="InterPro" id="IPR011333">
    <property type="entry name" value="SKP1/BTB/POZ_sf"/>
</dbReference>
<name>A0AAE0VVV9_9BIVA</name>
<dbReference type="PROSITE" id="PS50097">
    <property type="entry name" value="BTB"/>
    <property type="match status" value="1"/>
</dbReference>
<dbReference type="Proteomes" id="UP001195483">
    <property type="component" value="Unassembled WGS sequence"/>
</dbReference>
<dbReference type="Pfam" id="PF08005">
    <property type="entry name" value="PHR"/>
    <property type="match status" value="1"/>
</dbReference>
<evidence type="ECO:0000256" key="2">
    <source>
        <dbReference type="ARBA" id="ARBA00022490"/>
    </source>
</evidence>
<reference evidence="4" key="3">
    <citation type="submission" date="2023-05" db="EMBL/GenBank/DDBJ databases">
        <authorList>
            <person name="Smith C.H."/>
        </authorList>
    </citation>
    <scope>NUCLEOTIDE SEQUENCE</scope>
    <source>
        <strain evidence="4">CHS0354</strain>
        <tissue evidence="4">Mantle</tissue>
    </source>
</reference>
<dbReference type="InterPro" id="IPR012983">
    <property type="entry name" value="PHR"/>
</dbReference>
<evidence type="ECO:0000256" key="1">
    <source>
        <dbReference type="ARBA" id="ARBA00004496"/>
    </source>
</evidence>
<dbReference type="Pfam" id="PF00651">
    <property type="entry name" value="BTB"/>
    <property type="match status" value="1"/>
</dbReference>
<dbReference type="Gene3D" id="2.60.120.820">
    <property type="entry name" value="PHR domain"/>
    <property type="match status" value="1"/>
</dbReference>
<dbReference type="InterPro" id="IPR011705">
    <property type="entry name" value="BACK"/>
</dbReference>
<dbReference type="SMART" id="SM00875">
    <property type="entry name" value="BACK"/>
    <property type="match status" value="1"/>
</dbReference>
<dbReference type="PANTHER" id="PTHR45774:SF3">
    <property type="entry name" value="BTB (POZ) DOMAIN-CONTAINING 2B-RELATED"/>
    <property type="match status" value="1"/>
</dbReference>
<dbReference type="Gene3D" id="1.25.40.420">
    <property type="match status" value="1"/>
</dbReference>
<keyword evidence="5" id="KW-1185">Reference proteome</keyword>
<dbReference type="PANTHER" id="PTHR45774">
    <property type="entry name" value="BTB/POZ DOMAIN-CONTAINING"/>
    <property type="match status" value="1"/>
</dbReference>
<dbReference type="GO" id="GO:0022008">
    <property type="term" value="P:neurogenesis"/>
    <property type="evidence" value="ECO:0007669"/>
    <property type="project" value="TreeGrafter"/>
</dbReference>
<accession>A0AAE0VVV9</accession>
<proteinExistence type="predicted"/>
<feature type="domain" description="BTB" evidence="3">
    <location>
        <begin position="79"/>
        <end position="138"/>
    </location>
</feature>
<evidence type="ECO:0000313" key="4">
    <source>
        <dbReference type="EMBL" id="KAK3590970.1"/>
    </source>
</evidence>
<keyword evidence="2" id="KW-0963">Cytoplasm</keyword>
<reference evidence="4" key="2">
    <citation type="journal article" date="2021" name="Genome Biol. Evol.">
        <title>Developing a high-quality reference genome for a parasitic bivalve with doubly uniparental inheritance (Bivalvia: Unionida).</title>
        <authorList>
            <person name="Smith C.H."/>
        </authorList>
    </citation>
    <scope>NUCLEOTIDE SEQUENCE</scope>
    <source>
        <strain evidence="4">CHS0354</strain>
        <tissue evidence="4">Mantle</tissue>
    </source>
</reference>
<evidence type="ECO:0000259" key="3">
    <source>
        <dbReference type="PROSITE" id="PS50097"/>
    </source>
</evidence>
<comment type="subcellular location">
    <subcellularLocation>
        <location evidence="1">Cytoplasm</location>
    </subcellularLocation>
</comment>
<dbReference type="AlphaFoldDB" id="A0AAE0VVV9"/>
<dbReference type="SUPFAM" id="SSF54695">
    <property type="entry name" value="POZ domain"/>
    <property type="match status" value="1"/>
</dbReference>
<dbReference type="InterPro" id="IPR038648">
    <property type="entry name" value="PHR_sf"/>
</dbReference>
<sequence length="449" mass="51463">MAEAIEVTGKIAERTRKTEKIFEELPVKLGAAQPMQVREGAEALVPIKISACPTDDIDWQAQRDVLRSNRYMLENHIACDLTFYIGKERKEVMAHKYVLISRSSVFYAMLCGPVKETGPVSIPDIEPTVFDEFLRFIYYEAFQPNGETVMPLLYTAKKYAVSSLVSKCVNWLENEINLDNVCAILQQAQAYDEANLRRKCLEFIMKNGSSVLKHSSFIKLSPECVEMVLTQEELYVKEEEVYEAMKNWARNACVQRNIQLSGENLRKVLGSLLHLIRFSVMDQSYFADKVAADNLLTSDEKVIIFRRFHGTIKLDTTMFKHTPRKASYQTKERVLRFHMHNNSCISAGSGLDAIQFRCSESMCLLGMLIYGSADYFYKESFVNEITVQLLDESKRSLVSITRDIIMSDDKLHEILFDNPVILQCLWYTITLRISRPCDTRCGENGKKSC</sequence>
<evidence type="ECO:0000313" key="5">
    <source>
        <dbReference type="Proteomes" id="UP001195483"/>
    </source>
</evidence>
<dbReference type="Pfam" id="PF07707">
    <property type="entry name" value="BACK"/>
    <property type="match status" value="1"/>
</dbReference>
<organism evidence="4 5">
    <name type="scientific">Potamilus streckersoni</name>
    <dbReference type="NCBI Taxonomy" id="2493646"/>
    <lineage>
        <taxon>Eukaryota</taxon>
        <taxon>Metazoa</taxon>
        <taxon>Spiralia</taxon>
        <taxon>Lophotrochozoa</taxon>
        <taxon>Mollusca</taxon>
        <taxon>Bivalvia</taxon>
        <taxon>Autobranchia</taxon>
        <taxon>Heteroconchia</taxon>
        <taxon>Palaeoheterodonta</taxon>
        <taxon>Unionida</taxon>
        <taxon>Unionoidea</taxon>
        <taxon>Unionidae</taxon>
        <taxon>Ambleminae</taxon>
        <taxon>Lampsilini</taxon>
        <taxon>Potamilus</taxon>
    </lineage>
</organism>
<dbReference type="EMBL" id="JAEAOA010001235">
    <property type="protein sequence ID" value="KAK3590970.1"/>
    <property type="molecule type" value="Genomic_DNA"/>
</dbReference>
<dbReference type="GO" id="GO:0005829">
    <property type="term" value="C:cytosol"/>
    <property type="evidence" value="ECO:0007669"/>
    <property type="project" value="TreeGrafter"/>
</dbReference>
<comment type="caution">
    <text evidence="4">The sequence shown here is derived from an EMBL/GenBank/DDBJ whole genome shotgun (WGS) entry which is preliminary data.</text>
</comment>
<dbReference type="InterPro" id="IPR000210">
    <property type="entry name" value="BTB/POZ_dom"/>
</dbReference>